<proteinExistence type="predicted"/>
<reference evidence="2 3" key="1">
    <citation type="submission" date="2020-08" db="EMBL/GenBank/DDBJ databases">
        <title>Plant Genome Project.</title>
        <authorList>
            <person name="Zhang R.-G."/>
        </authorList>
    </citation>
    <scope>NUCLEOTIDE SEQUENCE [LARGE SCALE GENOMIC DNA]</scope>
    <source>
        <tissue evidence="2">Rhizome</tissue>
    </source>
</reference>
<dbReference type="AlphaFoldDB" id="A0A8J5LP45"/>
<dbReference type="EMBL" id="JACMSC010000004">
    <property type="protein sequence ID" value="KAG6523980.1"/>
    <property type="molecule type" value="Genomic_DNA"/>
</dbReference>
<keyword evidence="1" id="KW-1133">Transmembrane helix</keyword>
<organism evidence="2 3">
    <name type="scientific">Zingiber officinale</name>
    <name type="common">Ginger</name>
    <name type="synonym">Amomum zingiber</name>
    <dbReference type="NCBI Taxonomy" id="94328"/>
    <lineage>
        <taxon>Eukaryota</taxon>
        <taxon>Viridiplantae</taxon>
        <taxon>Streptophyta</taxon>
        <taxon>Embryophyta</taxon>
        <taxon>Tracheophyta</taxon>
        <taxon>Spermatophyta</taxon>
        <taxon>Magnoliopsida</taxon>
        <taxon>Liliopsida</taxon>
        <taxon>Zingiberales</taxon>
        <taxon>Zingiberaceae</taxon>
        <taxon>Zingiber</taxon>
    </lineage>
</organism>
<protein>
    <submittedName>
        <fullName evidence="2">Uncharacterized protein</fullName>
    </submittedName>
</protein>
<keyword evidence="1" id="KW-0472">Membrane</keyword>
<evidence type="ECO:0000313" key="3">
    <source>
        <dbReference type="Proteomes" id="UP000734854"/>
    </source>
</evidence>
<dbReference type="Proteomes" id="UP000734854">
    <property type="component" value="Unassembled WGS sequence"/>
</dbReference>
<evidence type="ECO:0000313" key="2">
    <source>
        <dbReference type="EMBL" id="KAG6523980.1"/>
    </source>
</evidence>
<gene>
    <name evidence="2" type="ORF">ZIOFF_013869</name>
</gene>
<keyword evidence="3" id="KW-1185">Reference proteome</keyword>
<evidence type="ECO:0000256" key="1">
    <source>
        <dbReference type="SAM" id="Phobius"/>
    </source>
</evidence>
<sequence length="262" mass="28010">MVSSWPEEPASFCRQPLEVSIFSSLLVVNFVIVLNFLSFLFCLAFFVALNSRVFICYSIYKAKATLTMDQRGPEFAPLESTGGQRGAARGGKKRGFAGLGGFAGFATASPLLPPFSPATALAVGCRPFSPPHDSAARLLLLLTRVPWILHAIAAVARSISSPSPPVVTAGDSCGYRLRATAIAVSTLCLHPHALRPAGFTTSTAAFVLFSSHISPLRPAALAASPPRPVATATLGRRPHRWLTYGFHDSCCALRVVCWPSRR</sequence>
<keyword evidence="1" id="KW-0812">Transmembrane</keyword>
<name>A0A8J5LP45_ZINOF</name>
<accession>A0A8J5LP45</accession>
<comment type="caution">
    <text evidence="2">The sequence shown here is derived from an EMBL/GenBank/DDBJ whole genome shotgun (WGS) entry which is preliminary data.</text>
</comment>
<feature type="transmembrane region" description="Helical" evidence="1">
    <location>
        <begin position="20"/>
        <end position="49"/>
    </location>
</feature>